<evidence type="ECO:0000256" key="4">
    <source>
        <dbReference type="ARBA" id="ARBA00010701"/>
    </source>
</evidence>
<feature type="domain" description="Fungal lipase-type" evidence="19">
    <location>
        <begin position="197"/>
        <end position="227"/>
    </location>
</feature>
<dbReference type="SUPFAM" id="SSF53474">
    <property type="entry name" value="alpha/beta-Hydrolases"/>
    <property type="match status" value="1"/>
</dbReference>
<evidence type="ECO:0000259" key="19">
    <source>
        <dbReference type="Pfam" id="PF01764"/>
    </source>
</evidence>
<evidence type="ECO:0000256" key="18">
    <source>
        <dbReference type="ARBA" id="ARBA00029828"/>
    </source>
</evidence>
<dbReference type="OrthoDB" id="58570at2759"/>
<comment type="function">
    <text evidence="17">Lipase which is essential for lysis of subvacuolar cytoplasm to vacuole targeted bodies and intravacuolar autophagic bodies. Involved in the lysis of intravacuolar multivesicular body (MVB) vesicles. The intravacuolar membrane disintegration by ATG15 is critical to life span extension.</text>
</comment>
<dbReference type="EMBL" id="NBII01000001">
    <property type="protein sequence ID" value="PAV23393.1"/>
    <property type="molecule type" value="Genomic_DNA"/>
</dbReference>
<evidence type="ECO:0000256" key="7">
    <source>
        <dbReference type="ARBA" id="ARBA00022692"/>
    </source>
</evidence>
<dbReference type="AlphaFoldDB" id="A0A286UUX0"/>
<evidence type="ECO:0000256" key="13">
    <source>
        <dbReference type="ARBA" id="ARBA00023006"/>
    </source>
</evidence>
<dbReference type="Pfam" id="PF01764">
    <property type="entry name" value="Lipase_3"/>
    <property type="match status" value="1"/>
</dbReference>
<dbReference type="FunCoup" id="A0A286UUX0">
    <property type="interactions" value="59"/>
</dbReference>
<keyword evidence="7" id="KW-0812">Transmembrane</keyword>
<dbReference type="GO" id="GO:0005775">
    <property type="term" value="C:vacuolar lumen"/>
    <property type="evidence" value="ECO:0007669"/>
    <property type="project" value="TreeGrafter"/>
</dbReference>
<keyword evidence="21" id="KW-1185">Reference proteome</keyword>
<dbReference type="Gene3D" id="3.40.50.1820">
    <property type="entry name" value="alpha/beta hydrolase"/>
    <property type="match status" value="1"/>
</dbReference>
<comment type="caution">
    <text evidence="20">The sequence shown here is derived from an EMBL/GenBank/DDBJ whole genome shotgun (WGS) entry which is preliminary data.</text>
</comment>
<dbReference type="Proteomes" id="UP000217199">
    <property type="component" value="Unassembled WGS sequence"/>
</dbReference>
<evidence type="ECO:0000256" key="6">
    <source>
        <dbReference type="ARBA" id="ARBA00013279"/>
    </source>
</evidence>
<evidence type="ECO:0000256" key="17">
    <source>
        <dbReference type="ARBA" id="ARBA00024663"/>
    </source>
</evidence>
<evidence type="ECO:0000256" key="3">
    <source>
        <dbReference type="ARBA" id="ARBA00004343"/>
    </source>
</evidence>
<evidence type="ECO:0000256" key="1">
    <source>
        <dbReference type="ARBA" id="ARBA00001024"/>
    </source>
</evidence>
<dbReference type="InParanoid" id="A0A286UUX0"/>
<dbReference type="STRING" id="2282107.A0A286UUX0"/>
<keyword evidence="9" id="KW-0378">Hydrolase</keyword>
<keyword evidence="14" id="KW-0443">Lipid metabolism</keyword>
<organism evidence="20 21">
    <name type="scientific">Pyrrhoderma noxium</name>
    <dbReference type="NCBI Taxonomy" id="2282107"/>
    <lineage>
        <taxon>Eukaryota</taxon>
        <taxon>Fungi</taxon>
        <taxon>Dikarya</taxon>
        <taxon>Basidiomycota</taxon>
        <taxon>Agaricomycotina</taxon>
        <taxon>Agaricomycetes</taxon>
        <taxon>Hymenochaetales</taxon>
        <taxon>Hymenochaetaceae</taxon>
        <taxon>Pyrrhoderma</taxon>
    </lineage>
</organism>
<dbReference type="GO" id="GO:0004620">
    <property type="term" value="F:phospholipase activity"/>
    <property type="evidence" value="ECO:0007669"/>
    <property type="project" value="TreeGrafter"/>
</dbReference>
<dbReference type="GO" id="GO:0046461">
    <property type="term" value="P:neutral lipid catabolic process"/>
    <property type="evidence" value="ECO:0007669"/>
    <property type="project" value="TreeGrafter"/>
</dbReference>
<dbReference type="GO" id="GO:0006660">
    <property type="term" value="P:phosphatidylserine catabolic process"/>
    <property type="evidence" value="ECO:0007669"/>
    <property type="project" value="TreeGrafter"/>
</dbReference>
<keyword evidence="15" id="KW-0472">Membrane</keyword>
<evidence type="ECO:0000256" key="12">
    <source>
        <dbReference type="ARBA" id="ARBA00022989"/>
    </source>
</evidence>
<keyword evidence="13" id="KW-0072">Autophagy</keyword>
<evidence type="ECO:0000256" key="14">
    <source>
        <dbReference type="ARBA" id="ARBA00023098"/>
    </source>
</evidence>
<evidence type="ECO:0000256" key="10">
    <source>
        <dbReference type="ARBA" id="ARBA00022963"/>
    </source>
</evidence>
<keyword evidence="11" id="KW-0735">Signal-anchor</keyword>
<keyword evidence="12" id="KW-1133">Transmembrane helix</keyword>
<keyword evidence="16" id="KW-0325">Glycoprotein</keyword>
<dbReference type="InterPro" id="IPR029058">
    <property type="entry name" value="AB_hydrolase_fold"/>
</dbReference>
<dbReference type="EC" id="3.1.1.3" evidence="6"/>
<dbReference type="InterPro" id="IPR050805">
    <property type="entry name" value="ATG15_Lipase"/>
</dbReference>
<gene>
    <name evidence="20" type="ORF">PNOK_0046100</name>
</gene>
<dbReference type="CDD" id="cd00519">
    <property type="entry name" value="Lipase_3"/>
    <property type="match status" value="1"/>
</dbReference>
<reference evidence="20 21" key="1">
    <citation type="journal article" date="2017" name="Mol. Ecol.">
        <title>Comparative and population genomic landscape of Phellinus noxius: A hypervariable fungus causing root rot in trees.</title>
        <authorList>
            <person name="Chung C.L."/>
            <person name="Lee T.J."/>
            <person name="Akiba M."/>
            <person name="Lee H.H."/>
            <person name="Kuo T.H."/>
            <person name="Liu D."/>
            <person name="Ke H.M."/>
            <person name="Yokoi T."/>
            <person name="Roa M.B."/>
            <person name="Lu M.J."/>
            <person name="Chang Y.Y."/>
            <person name="Ann P.J."/>
            <person name="Tsai J.N."/>
            <person name="Chen C.Y."/>
            <person name="Tzean S.S."/>
            <person name="Ota Y."/>
            <person name="Hattori T."/>
            <person name="Sahashi N."/>
            <person name="Liou R.F."/>
            <person name="Kikuchi T."/>
            <person name="Tsai I.J."/>
        </authorList>
    </citation>
    <scope>NUCLEOTIDE SEQUENCE [LARGE SCALE GENOMIC DNA]</scope>
    <source>
        <strain evidence="20 21">FFPRI411160</strain>
    </source>
</reference>
<evidence type="ECO:0000313" key="21">
    <source>
        <dbReference type="Proteomes" id="UP000217199"/>
    </source>
</evidence>
<sequence length="369" mass="40674">MYHPQLLSGLGLTLQRKNIQTYKPSSFEAFQTSRAENARLDGVTDADLWVQSHTSAPDVEDRGTLLNLAKMTNNAYYERKDKYWYALGQQWGNDSYPFGWEPDSDGLRGYIFVSEDNSTVVLSIKGTSAGWAVGGGGPTVKKDKLNDNLMFSCCCARVGPTWSTVCDCYSGGYKCDQSCLQNALTGESLFYSVAINLYRNVTYLYPEANIWITGHSLGGSLASLIGATFGPPVVAFEAPGEKVAAARLHLPSPPSTHHITHVYHTADPIPMGVCTGMTSLCSVGGYALETKCHLGQTILYDTVSKFNWAVDLRTHSIIKVIEYVLANDWEPPSEGKAGRQVPEITHEDDCVDCYNWEFGDFKQTKNLLE</sequence>
<dbReference type="InterPro" id="IPR002921">
    <property type="entry name" value="Fungal_lipase-type"/>
</dbReference>
<comment type="subcellular location">
    <subcellularLocation>
        <location evidence="3">Endosome</location>
        <location evidence="3">Multivesicular body membrane</location>
        <topology evidence="3">Single-pass type II membrane protein</topology>
    </subcellularLocation>
    <subcellularLocation>
        <location evidence="2">Prevacuolar compartment membrane</location>
        <topology evidence="2">Single-pass type II membrane protein</topology>
    </subcellularLocation>
</comment>
<dbReference type="PANTHER" id="PTHR47175">
    <property type="entry name" value="LIPASE ATG15-RELATED"/>
    <property type="match status" value="1"/>
</dbReference>
<comment type="similarity">
    <text evidence="4">Belongs to the AB hydrolase superfamily. Lipase family.</text>
</comment>
<keyword evidence="10" id="KW-0442">Lipid degradation</keyword>
<evidence type="ECO:0000256" key="2">
    <source>
        <dbReference type="ARBA" id="ARBA00004270"/>
    </source>
</evidence>
<evidence type="ECO:0000256" key="9">
    <source>
        <dbReference type="ARBA" id="ARBA00022801"/>
    </source>
</evidence>
<comment type="catalytic activity">
    <reaction evidence="1">
        <text>a triacylglycerol + H2O = a diacylglycerol + a fatty acid + H(+)</text>
        <dbReference type="Rhea" id="RHEA:12044"/>
        <dbReference type="ChEBI" id="CHEBI:15377"/>
        <dbReference type="ChEBI" id="CHEBI:15378"/>
        <dbReference type="ChEBI" id="CHEBI:17855"/>
        <dbReference type="ChEBI" id="CHEBI:18035"/>
        <dbReference type="ChEBI" id="CHEBI:28868"/>
        <dbReference type="EC" id="3.1.1.3"/>
    </reaction>
</comment>
<dbReference type="GO" id="GO:0034496">
    <property type="term" value="P:multivesicular body membrane disassembly"/>
    <property type="evidence" value="ECO:0007669"/>
    <property type="project" value="TreeGrafter"/>
</dbReference>
<dbReference type="GO" id="GO:0032585">
    <property type="term" value="C:multivesicular body membrane"/>
    <property type="evidence" value="ECO:0007669"/>
    <property type="project" value="UniProtKB-SubCell"/>
</dbReference>
<keyword evidence="8" id="KW-0967">Endosome</keyword>
<evidence type="ECO:0000313" key="20">
    <source>
        <dbReference type="EMBL" id="PAV23393.1"/>
    </source>
</evidence>
<evidence type="ECO:0000256" key="16">
    <source>
        <dbReference type="ARBA" id="ARBA00023180"/>
    </source>
</evidence>
<evidence type="ECO:0000256" key="5">
    <source>
        <dbReference type="ARBA" id="ARBA00011137"/>
    </source>
</evidence>
<evidence type="ECO:0000256" key="8">
    <source>
        <dbReference type="ARBA" id="ARBA00022753"/>
    </source>
</evidence>
<evidence type="ECO:0000256" key="11">
    <source>
        <dbReference type="ARBA" id="ARBA00022968"/>
    </source>
</evidence>
<dbReference type="GO" id="GO:0034727">
    <property type="term" value="P:piecemeal microautophagy of the nucleus"/>
    <property type="evidence" value="ECO:0007669"/>
    <property type="project" value="TreeGrafter"/>
</dbReference>
<dbReference type="GO" id="GO:0004806">
    <property type="term" value="F:triacylglycerol lipase activity"/>
    <property type="evidence" value="ECO:0007669"/>
    <property type="project" value="UniProtKB-EC"/>
</dbReference>
<comment type="subunit">
    <text evidence="5">Binds to both phosphatidylinositol (PI) and phosphatidylinositol 3,5-bisphosphate (PIP2).</text>
</comment>
<evidence type="ECO:0000256" key="15">
    <source>
        <dbReference type="ARBA" id="ARBA00023136"/>
    </source>
</evidence>
<proteinExistence type="inferred from homology"/>
<dbReference type="PANTHER" id="PTHR47175:SF2">
    <property type="entry name" value="LIPASE ATG15-RELATED"/>
    <property type="match status" value="1"/>
</dbReference>
<protein>
    <recommendedName>
        <fullName evidence="6">triacylglycerol lipase</fullName>
        <ecNumber evidence="6">3.1.1.3</ecNumber>
    </recommendedName>
    <alternativeName>
        <fullName evidence="18">Autophagy-related protein 15</fullName>
    </alternativeName>
</protein>
<name>A0A286UUX0_9AGAM</name>
<accession>A0A286UUX0</accession>